<sequence length="272" mass="28822">MTEQPATPQPTDFDSGSEFVRLEVADGVGVLRVDRPKMNPLDLSIQLAIGRVAREVAGRADLAALVVTGGDKVFAAGADIKEMQALGATDMIAQIDAMHDAFEQLARVPKPTIAAINGYALGGGLELALVCDVRFAAEDAKVGLPEITLGVVPGLGGTQRLTRLVGSGRAKEMIFTGRMVEAAEAERIGLVERVLPADQVQSAALDWARQFVGGPAVALRAAKALVDRGGEVDLVTGLQLEKTWFGALFGTEDRRIGMDAFVNKEKARFEGR</sequence>
<dbReference type="GO" id="GO:0004300">
    <property type="term" value="F:enoyl-CoA hydratase activity"/>
    <property type="evidence" value="ECO:0007669"/>
    <property type="project" value="UniProtKB-EC"/>
</dbReference>
<keyword evidence="3" id="KW-0443">Lipid metabolism</keyword>
<keyword evidence="4" id="KW-0456">Lyase</keyword>
<dbReference type="Gene3D" id="1.10.12.10">
    <property type="entry name" value="Lyase 2-enoyl-coa Hydratase, Chain A, domain 2"/>
    <property type="match status" value="1"/>
</dbReference>
<evidence type="ECO:0000256" key="7">
    <source>
        <dbReference type="RuleBase" id="RU003707"/>
    </source>
</evidence>
<comment type="catalytic activity">
    <reaction evidence="5">
        <text>a (3S)-3-hydroxyacyl-CoA = a (2E)-enoyl-CoA + H2O</text>
        <dbReference type="Rhea" id="RHEA:16105"/>
        <dbReference type="ChEBI" id="CHEBI:15377"/>
        <dbReference type="ChEBI" id="CHEBI:57318"/>
        <dbReference type="ChEBI" id="CHEBI:58856"/>
        <dbReference type="EC" id="4.2.1.17"/>
    </reaction>
</comment>
<dbReference type="EC" id="4.2.1.17" evidence="2"/>
<dbReference type="AlphaFoldDB" id="A0A255GEM3"/>
<evidence type="ECO:0000256" key="4">
    <source>
        <dbReference type="ARBA" id="ARBA00023239"/>
    </source>
</evidence>
<gene>
    <name evidence="8" type="ORF">CGZ94_06765</name>
</gene>
<dbReference type="Proteomes" id="UP000215896">
    <property type="component" value="Unassembled WGS sequence"/>
</dbReference>
<evidence type="ECO:0000256" key="3">
    <source>
        <dbReference type="ARBA" id="ARBA00023098"/>
    </source>
</evidence>
<dbReference type="FunFam" id="1.10.12.10:FF:000001">
    <property type="entry name" value="Probable enoyl-CoA hydratase, mitochondrial"/>
    <property type="match status" value="1"/>
</dbReference>
<name>A0A255GEM3_9ACTN</name>
<dbReference type="InterPro" id="IPR029045">
    <property type="entry name" value="ClpP/crotonase-like_dom_sf"/>
</dbReference>
<evidence type="ECO:0000256" key="6">
    <source>
        <dbReference type="ARBA" id="ARBA00023717"/>
    </source>
</evidence>
<dbReference type="FunFam" id="3.90.226.10:FF:000009">
    <property type="entry name" value="Carnitinyl-CoA dehydratase"/>
    <property type="match status" value="1"/>
</dbReference>
<keyword evidence="9" id="KW-1185">Reference proteome</keyword>
<dbReference type="Gene3D" id="3.90.226.10">
    <property type="entry name" value="2-enoyl-CoA Hydratase, Chain A, domain 1"/>
    <property type="match status" value="1"/>
</dbReference>
<dbReference type="InterPro" id="IPR014748">
    <property type="entry name" value="Enoyl-CoA_hydra_C"/>
</dbReference>
<dbReference type="EMBL" id="NMVO01000012">
    <property type="protein sequence ID" value="OYO14317.1"/>
    <property type="molecule type" value="Genomic_DNA"/>
</dbReference>
<dbReference type="PANTHER" id="PTHR11941:SF169">
    <property type="entry name" value="(7AS)-7A-METHYL-1,5-DIOXO-2,3,5,6,7,7A-HEXAHYDRO-1H-INDENE-CARBOXYL-COA HYDROLASE"/>
    <property type="match status" value="1"/>
</dbReference>
<dbReference type="OrthoDB" id="8452484at2"/>
<dbReference type="Pfam" id="PF00378">
    <property type="entry name" value="ECH_1"/>
    <property type="match status" value="1"/>
</dbReference>
<dbReference type="RefSeq" id="WP_094401010.1">
    <property type="nucleotide sequence ID" value="NZ_NMVL01000011.1"/>
</dbReference>
<dbReference type="InterPro" id="IPR018376">
    <property type="entry name" value="Enoyl-CoA_hyd/isom_CS"/>
</dbReference>
<evidence type="ECO:0000313" key="9">
    <source>
        <dbReference type="Proteomes" id="UP000215896"/>
    </source>
</evidence>
<dbReference type="SUPFAM" id="SSF52096">
    <property type="entry name" value="ClpP/crotonase"/>
    <property type="match status" value="1"/>
</dbReference>
<protein>
    <recommendedName>
        <fullName evidence="2">enoyl-CoA hydratase</fullName>
        <ecNumber evidence="2">4.2.1.17</ecNumber>
    </recommendedName>
</protein>
<evidence type="ECO:0000256" key="5">
    <source>
        <dbReference type="ARBA" id="ARBA00023709"/>
    </source>
</evidence>
<organism evidence="8 9">
    <name type="scientific">Enemella evansiae</name>
    <dbReference type="NCBI Taxonomy" id="2016499"/>
    <lineage>
        <taxon>Bacteria</taxon>
        <taxon>Bacillati</taxon>
        <taxon>Actinomycetota</taxon>
        <taxon>Actinomycetes</taxon>
        <taxon>Propionibacteriales</taxon>
        <taxon>Propionibacteriaceae</taxon>
        <taxon>Enemella</taxon>
    </lineage>
</organism>
<evidence type="ECO:0000256" key="1">
    <source>
        <dbReference type="ARBA" id="ARBA00005254"/>
    </source>
</evidence>
<evidence type="ECO:0000313" key="8">
    <source>
        <dbReference type="EMBL" id="OYO14317.1"/>
    </source>
</evidence>
<evidence type="ECO:0000256" key="2">
    <source>
        <dbReference type="ARBA" id="ARBA00012076"/>
    </source>
</evidence>
<dbReference type="InterPro" id="IPR001753">
    <property type="entry name" value="Enoyl-CoA_hydra/iso"/>
</dbReference>
<dbReference type="PANTHER" id="PTHR11941">
    <property type="entry name" value="ENOYL-COA HYDRATASE-RELATED"/>
    <property type="match status" value="1"/>
</dbReference>
<dbReference type="GO" id="GO:0006635">
    <property type="term" value="P:fatty acid beta-oxidation"/>
    <property type="evidence" value="ECO:0007669"/>
    <property type="project" value="TreeGrafter"/>
</dbReference>
<proteinExistence type="inferred from homology"/>
<comment type="catalytic activity">
    <reaction evidence="6">
        <text>a 4-saturated-(3S)-3-hydroxyacyl-CoA = a (3E)-enoyl-CoA + H2O</text>
        <dbReference type="Rhea" id="RHEA:20724"/>
        <dbReference type="ChEBI" id="CHEBI:15377"/>
        <dbReference type="ChEBI" id="CHEBI:58521"/>
        <dbReference type="ChEBI" id="CHEBI:137480"/>
        <dbReference type="EC" id="4.2.1.17"/>
    </reaction>
</comment>
<comment type="caution">
    <text evidence="8">The sequence shown here is derived from an EMBL/GenBank/DDBJ whole genome shotgun (WGS) entry which is preliminary data.</text>
</comment>
<dbReference type="PROSITE" id="PS00166">
    <property type="entry name" value="ENOYL_COA_HYDRATASE"/>
    <property type="match status" value="1"/>
</dbReference>
<dbReference type="CDD" id="cd06558">
    <property type="entry name" value="crotonase-like"/>
    <property type="match status" value="1"/>
</dbReference>
<accession>A0A255GEM3</accession>
<comment type="similarity">
    <text evidence="1 7">Belongs to the enoyl-CoA hydratase/isomerase family.</text>
</comment>
<reference evidence="8 9" key="1">
    <citation type="submission" date="2017-07" db="EMBL/GenBank/DDBJ databases">
        <title>Draft whole genome sequences of clinical Proprionibacteriaceae strains.</title>
        <authorList>
            <person name="Bernier A.-M."/>
            <person name="Bernard K."/>
            <person name="Domingo M.-C."/>
        </authorList>
    </citation>
    <scope>NUCLEOTIDE SEQUENCE [LARGE SCALE GENOMIC DNA]</scope>
    <source>
        <strain evidence="8 9">NML 030167</strain>
    </source>
</reference>